<sequence>MYHIKRYSYSTKSQIILFHVRDEDNTENSSGVMALNDEYPMDCKEEMVCVKKTSCTGRKNICKTVKKCCRNDVDGSRVSCGPTAIQNHRKLQNLQKLQKNQKHRNALGSQKTKASTLDRTVSVHESTSMPDTTLHIEIAEPPMTETKTWRPKRPLRRRLPPCFSDYGTRM</sequence>
<dbReference type="AlphaFoldDB" id="A0ABD2P6G3"/>
<evidence type="ECO:0000313" key="2">
    <source>
        <dbReference type="Proteomes" id="UP001516400"/>
    </source>
</evidence>
<name>A0ABD2P6G3_9CUCU</name>
<gene>
    <name evidence="1" type="ORF">HHI36_001123</name>
</gene>
<evidence type="ECO:0000313" key="1">
    <source>
        <dbReference type="EMBL" id="KAL3286624.1"/>
    </source>
</evidence>
<accession>A0ABD2P6G3</accession>
<dbReference type="Proteomes" id="UP001516400">
    <property type="component" value="Unassembled WGS sequence"/>
</dbReference>
<dbReference type="EMBL" id="JABFTP020000185">
    <property type="protein sequence ID" value="KAL3286624.1"/>
    <property type="molecule type" value="Genomic_DNA"/>
</dbReference>
<reference evidence="1 2" key="1">
    <citation type="journal article" date="2021" name="BMC Biol.">
        <title>Horizontally acquired antibacterial genes associated with adaptive radiation of ladybird beetles.</title>
        <authorList>
            <person name="Li H.S."/>
            <person name="Tang X.F."/>
            <person name="Huang Y.H."/>
            <person name="Xu Z.Y."/>
            <person name="Chen M.L."/>
            <person name="Du X.Y."/>
            <person name="Qiu B.Y."/>
            <person name="Chen P.T."/>
            <person name="Zhang W."/>
            <person name="Slipinski A."/>
            <person name="Escalona H.E."/>
            <person name="Waterhouse R.M."/>
            <person name="Zwick A."/>
            <person name="Pang H."/>
        </authorList>
    </citation>
    <scope>NUCLEOTIDE SEQUENCE [LARGE SCALE GENOMIC DNA]</scope>
    <source>
        <strain evidence="1">SYSU2018</strain>
    </source>
</reference>
<comment type="caution">
    <text evidence="1">The sequence shown here is derived from an EMBL/GenBank/DDBJ whole genome shotgun (WGS) entry which is preliminary data.</text>
</comment>
<protein>
    <recommendedName>
        <fullName evidence="3">WAP domain-containing protein</fullName>
    </recommendedName>
</protein>
<keyword evidence="2" id="KW-1185">Reference proteome</keyword>
<organism evidence="1 2">
    <name type="scientific">Cryptolaemus montrouzieri</name>
    <dbReference type="NCBI Taxonomy" id="559131"/>
    <lineage>
        <taxon>Eukaryota</taxon>
        <taxon>Metazoa</taxon>
        <taxon>Ecdysozoa</taxon>
        <taxon>Arthropoda</taxon>
        <taxon>Hexapoda</taxon>
        <taxon>Insecta</taxon>
        <taxon>Pterygota</taxon>
        <taxon>Neoptera</taxon>
        <taxon>Endopterygota</taxon>
        <taxon>Coleoptera</taxon>
        <taxon>Polyphaga</taxon>
        <taxon>Cucujiformia</taxon>
        <taxon>Coccinelloidea</taxon>
        <taxon>Coccinellidae</taxon>
        <taxon>Scymninae</taxon>
        <taxon>Scymnini</taxon>
        <taxon>Cryptolaemus</taxon>
    </lineage>
</organism>
<evidence type="ECO:0008006" key="3">
    <source>
        <dbReference type="Google" id="ProtNLM"/>
    </source>
</evidence>
<proteinExistence type="predicted"/>